<evidence type="ECO:0000256" key="2">
    <source>
        <dbReference type="ARBA" id="ARBA00004777"/>
    </source>
</evidence>
<dbReference type="GeneID" id="114249102"/>
<keyword evidence="5" id="KW-0274">FAD</keyword>
<dbReference type="Pfam" id="PF02219">
    <property type="entry name" value="MTHFR"/>
    <property type="match status" value="1"/>
</dbReference>
<dbReference type="PANTHER" id="PTHR45754">
    <property type="entry name" value="METHYLENETETRAHYDROFOLATE REDUCTASE"/>
    <property type="match status" value="1"/>
</dbReference>
<dbReference type="CDD" id="cd00537">
    <property type="entry name" value="MTHFR"/>
    <property type="match status" value="1"/>
</dbReference>
<keyword evidence="4" id="KW-0285">Flavoprotein</keyword>
<dbReference type="SUPFAM" id="SSF51730">
    <property type="entry name" value="FAD-linked oxidoreductase"/>
    <property type="match status" value="1"/>
</dbReference>
<organism evidence="8 9">
    <name type="scientific">Bombyx mandarina</name>
    <name type="common">Wild silk moth</name>
    <name type="synonym">Wild silkworm</name>
    <dbReference type="NCBI Taxonomy" id="7092"/>
    <lineage>
        <taxon>Eukaryota</taxon>
        <taxon>Metazoa</taxon>
        <taxon>Ecdysozoa</taxon>
        <taxon>Arthropoda</taxon>
        <taxon>Hexapoda</taxon>
        <taxon>Insecta</taxon>
        <taxon>Pterygota</taxon>
        <taxon>Neoptera</taxon>
        <taxon>Endopterygota</taxon>
        <taxon>Lepidoptera</taxon>
        <taxon>Glossata</taxon>
        <taxon>Ditrysia</taxon>
        <taxon>Bombycoidea</taxon>
        <taxon>Bombycidae</taxon>
        <taxon>Bombycinae</taxon>
        <taxon>Bombyx</taxon>
    </lineage>
</organism>
<dbReference type="UniPathway" id="UPA00193"/>
<name>A0A6J2K9T2_BOMMA</name>
<dbReference type="Proteomes" id="UP000504629">
    <property type="component" value="Unplaced"/>
</dbReference>
<dbReference type="OrthoDB" id="16284at2759"/>
<proteinExistence type="inferred from homology"/>
<keyword evidence="8" id="KW-1185">Reference proteome</keyword>
<dbReference type="InterPro" id="IPR003171">
    <property type="entry name" value="Mehydrof_redctse-like"/>
</dbReference>
<comment type="pathway">
    <text evidence="2 7">One-carbon metabolism; tetrahydrofolate interconversion.</text>
</comment>
<dbReference type="RefSeq" id="XP_028038383.1">
    <property type="nucleotide sequence ID" value="XM_028182582.1"/>
</dbReference>
<accession>A0A6J2K9T2</accession>
<comment type="similarity">
    <text evidence="3">Belongs to the methylenetetrahydrofolate reductase family.</text>
</comment>
<keyword evidence="6" id="KW-0560">Oxidoreductase</keyword>
<evidence type="ECO:0000313" key="8">
    <source>
        <dbReference type="Proteomes" id="UP000504629"/>
    </source>
</evidence>
<sequence length="273" mass="31289">MSSERKKITDLINIPGFTFSFELTPNISEDEINALEMSPVFFSVTWHAKAHQCKNLEIDPLQTVRLLKSKGKNVLLHLTCDLLRMSYLDQLLIFLKEQDICNLFVILGDNYNPDTSDFKSTTELIKYIREKTGDYFCIGIAGFPDCSDEKLLQLKQKLENGADFIVTQAFFEPEILKKFIEQCENCGIKAPILPGVFLFENYDQLAKFLNMCKGKVSDNFVNIIKSKEQSGAPCSEVIKKMVQDLKEQININHFHFFTMNKMQSVCNLIKQLG</sequence>
<evidence type="ECO:0000256" key="1">
    <source>
        <dbReference type="ARBA" id="ARBA00001974"/>
    </source>
</evidence>
<dbReference type="InterPro" id="IPR029041">
    <property type="entry name" value="FAD-linked_oxidoreductase-like"/>
</dbReference>
<gene>
    <name evidence="9" type="primary">LOC114249102</name>
</gene>
<evidence type="ECO:0000256" key="3">
    <source>
        <dbReference type="ARBA" id="ARBA00006743"/>
    </source>
</evidence>
<dbReference type="AlphaFoldDB" id="A0A6J2K9T2"/>
<dbReference type="GO" id="GO:0005829">
    <property type="term" value="C:cytosol"/>
    <property type="evidence" value="ECO:0007669"/>
    <property type="project" value="TreeGrafter"/>
</dbReference>
<evidence type="ECO:0000256" key="7">
    <source>
        <dbReference type="RuleBase" id="RU004254"/>
    </source>
</evidence>
<dbReference type="GO" id="GO:0004489">
    <property type="term" value="F:methylenetetrahydrofolate reductase [NAD(P)H] activity"/>
    <property type="evidence" value="ECO:0007669"/>
    <property type="project" value="InterPro"/>
</dbReference>
<reference evidence="9" key="1">
    <citation type="submission" date="2025-08" db="UniProtKB">
        <authorList>
            <consortium name="RefSeq"/>
        </authorList>
    </citation>
    <scope>IDENTIFICATION</scope>
    <source>
        <tissue evidence="9">Silk gland</tissue>
    </source>
</reference>
<dbReference type="PANTHER" id="PTHR45754:SF3">
    <property type="entry name" value="METHYLENETETRAHYDROFOLATE REDUCTASE (NADPH)"/>
    <property type="match status" value="1"/>
</dbReference>
<evidence type="ECO:0000256" key="5">
    <source>
        <dbReference type="ARBA" id="ARBA00022827"/>
    </source>
</evidence>
<dbReference type="KEGG" id="bman:114249102"/>
<protein>
    <submittedName>
        <fullName evidence="9">Methylenetetrahydrofolate reductase-like</fullName>
    </submittedName>
</protein>
<dbReference type="GO" id="GO:0009086">
    <property type="term" value="P:methionine biosynthetic process"/>
    <property type="evidence" value="ECO:0007669"/>
    <property type="project" value="TreeGrafter"/>
</dbReference>
<dbReference type="GO" id="GO:0035999">
    <property type="term" value="P:tetrahydrofolate interconversion"/>
    <property type="evidence" value="ECO:0007669"/>
    <property type="project" value="UniProtKB-UniPathway"/>
</dbReference>
<dbReference type="Gene3D" id="3.20.20.220">
    <property type="match status" value="1"/>
</dbReference>
<comment type="cofactor">
    <cofactor evidence="1">
        <name>FAD</name>
        <dbReference type="ChEBI" id="CHEBI:57692"/>
    </cofactor>
</comment>
<evidence type="ECO:0000313" key="9">
    <source>
        <dbReference type="RefSeq" id="XP_028038383.1"/>
    </source>
</evidence>
<dbReference type="GO" id="GO:0071949">
    <property type="term" value="F:FAD binding"/>
    <property type="evidence" value="ECO:0007669"/>
    <property type="project" value="TreeGrafter"/>
</dbReference>
<evidence type="ECO:0000256" key="4">
    <source>
        <dbReference type="ARBA" id="ARBA00022630"/>
    </source>
</evidence>
<evidence type="ECO:0000256" key="6">
    <source>
        <dbReference type="ARBA" id="ARBA00023002"/>
    </source>
</evidence>